<keyword evidence="3" id="KW-1185">Reference proteome</keyword>
<organism evidence="2 3">
    <name type="scientific">Actinoallomurus liliacearum</name>
    <dbReference type="NCBI Taxonomy" id="1080073"/>
    <lineage>
        <taxon>Bacteria</taxon>
        <taxon>Bacillati</taxon>
        <taxon>Actinomycetota</taxon>
        <taxon>Actinomycetes</taxon>
        <taxon>Streptosporangiales</taxon>
        <taxon>Thermomonosporaceae</taxon>
        <taxon>Actinoallomurus</taxon>
    </lineage>
</organism>
<proteinExistence type="predicted"/>
<feature type="compositionally biased region" description="Basic residues" evidence="1">
    <location>
        <begin position="58"/>
        <end position="69"/>
    </location>
</feature>
<comment type="caution">
    <text evidence="2">The sequence shown here is derived from an EMBL/GenBank/DDBJ whole genome shotgun (WGS) entry which is preliminary data.</text>
</comment>
<evidence type="ECO:0000313" key="2">
    <source>
        <dbReference type="EMBL" id="GAA4603132.1"/>
    </source>
</evidence>
<evidence type="ECO:0000313" key="3">
    <source>
        <dbReference type="Proteomes" id="UP001500212"/>
    </source>
</evidence>
<gene>
    <name evidence="2" type="ORF">GCM10023195_10120</name>
</gene>
<dbReference type="Proteomes" id="UP001500212">
    <property type="component" value="Unassembled WGS sequence"/>
</dbReference>
<reference evidence="3" key="1">
    <citation type="journal article" date="2019" name="Int. J. Syst. Evol. Microbiol.">
        <title>The Global Catalogue of Microorganisms (GCM) 10K type strain sequencing project: providing services to taxonomists for standard genome sequencing and annotation.</title>
        <authorList>
            <consortium name="The Broad Institute Genomics Platform"/>
            <consortium name="The Broad Institute Genome Sequencing Center for Infectious Disease"/>
            <person name="Wu L."/>
            <person name="Ma J."/>
        </authorList>
    </citation>
    <scope>NUCLEOTIDE SEQUENCE [LARGE SCALE GENOMIC DNA]</scope>
    <source>
        <strain evidence="3">JCM 17938</strain>
    </source>
</reference>
<feature type="region of interest" description="Disordered" evidence="1">
    <location>
        <begin position="32"/>
        <end position="69"/>
    </location>
</feature>
<sequence>MCRPIDAPPDRCPGRTGDDLVVPCRRPETAATPYRALADRGDGATAGPDQAPRDIGVPRRRFRAARPRP</sequence>
<dbReference type="EMBL" id="BAABHJ010000002">
    <property type="protein sequence ID" value="GAA4603132.1"/>
    <property type="molecule type" value="Genomic_DNA"/>
</dbReference>
<evidence type="ECO:0000256" key="1">
    <source>
        <dbReference type="SAM" id="MobiDB-lite"/>
    </source>
</evidence>
<protein>
    <submittedName>
        <fullName evidence="2">Uncharacterized protein</fullName>
    </submittedName>
</protein>
<name>A0ABP8TG60_9ACTN</name>
<accession>A0ABP8TG60</accession>